<dbReference type="RefSeq" id="WP_159753214.1">
    <property type="nucleotide sequence ID" value="NZ_CASSPE010000004.1"/>
</dbReference>
<organism evidence="1 2">
    <name type="scientific">Sporofaciens musculi</name>
    <dbReference type="NCBI Taxonomy" id="2681861"/>
    <lineage>
        <taxon>Bacteria</taxon>
        <taxon>Bacillati</taxon>
        <taxon>Bacillota</taxon>
        <taxon>Clostridia</taxon>
        <taxon>Lachnospirales</taxon>
        <taxon>Lachnospiraceae</taxon>
        <taxon>Sporofaciens</taxon>
    </lineage>
</organism>
<protein>
    <recommendedName>
        <fullName evidence="3">DUF1667 domain-containing protein</fullName>
    </recommendedName>
</protein>
<evidence type="ECO:0000313" key="2">
    <source>
        <dbReference type="Proteomes" id="UP000460412"/>
    </source>
</evidence>
<name>A0A7X3SKP0_9FIRM</name>
<dbReference type="EMBL" id="WUQX01000001">
    <property type="protein sequence ID" value="MXP77697.1"/>
    <property type="molecule type" value="Genomic_DNA"/>
</dbReference>
<reference evidence="1 2" key="1">
    <citation type="submission" date="2019-12" db="EMBL/GenBank/DDBJ databases">
        <title>Sporaefaciens musculi gen. nov., sp. nov., a novel bacterium isolated from the caecum of an obese mouse.</title>
        <authorList>
            <person name="Rasmussen T.S."/>
            <person name="Streidl T."/>
            <person name="Hitch T.C.A."/>
            <person name="Wortmann E."/>
            <person name="Deptula P."/>
            <person name="Hansen M."/>
            <person name="Nielsen D.S."/>
            <person name="Clavel T."/>
            <person name="Vogensen F.K."/>
        </authorList>
    </citation>
    <scope>NUCLEOTIDE SEQUENCE [LARGE SCALE GENOMIC DNA]</scope>
    <source>
        <strain evidence="1 2">WCA-9-b2</strain>
    </source>
</reference>
<sequence>MEKKKIACEVCRNQCEMEVEMEDGEVVEVTGNGCMKGYIFAQNAAREQQ</sequence>
<dbReference type="Proteomes" id="UP000460412">
    <property type="component" value="Unassembled WGS sequence"/>
</dbReference>
<gene>
    <name evidence="1" type="ORF">GN277_20785</name>
</gene>
<keyword evidence="2" id="KW-1185">Reference proteome</keyword>
<evidence type="ECO:0008006" key="3">
    <source>
        <dbReference type="Google" id="ProtNLM"/>
    </source>
</evidence>
<comment type="caution">
    <text evidence="1">The sequence shown here is derived from an EMBL/GenBank/DDBJ whole genome shotgun (WGS) entry which is preliminary data.</text>
</comment>
<accession>A0A7X3SKP0</accession>
<proteinExistence type="predicted"/>
<dbReference type="Gene3D" id="3.30.200.210">
    <property type="match status" value="1"/>
</dbReference>
<dbReference type="AlphaFoldDB" id="A0A7X3SKP0"/>
<evidence type="ECO:0000313" key="1">
    <source>
        <dbReference type="EMBL" id="MXP77697.1"/>
    </source>
</evidence>
<dbReference type="SUPFAM" id="SSF53706">
    <property type="entry name" value="Formate dehydrogenase/DMSO reductase, domains 1-3"/>
    <property type="match status" value="1"/>
</dbReference>